<evidence type="ECO:0000313" key="2">
    <source>
        <dbReference type="Proteomes" id="UP001147782"/>
    </source>
</evidence>
<organism evidence="1 2">
    <name type="scientific">Penicillium cataractarum</name>
    <dbReference type="NCBI Taxonomy" id="2100454"/>
    <lineage>
        <taxon>Eukaryota</taxon>
        <taxon>Fungi</taxon>
        <taxon>Dikarya</taxon>
        <taxon>Ascomycota</taxon>
        <taxon>Pezizomycotina</taxon>
        <taxon>Eurotiomycetes</taxon>
        <taxon>Eurotiomycetidae</taxon>
        <taxon>Eurotiales</taxon>
        <taxon>Aspergillaceae</taxon>
        <taxon>Penicillium</taxon>
    </lineage>
</organism>
<dbReference type="Proteomes" id="UP001147782">
    <property type="component" value="Unassembled WGS sequence"/>
</dbReference>
<dbReference type="AlphaFoldDB" id="A0A9W9VXD6"/>
<keyword evidence="2" id="KW-1185">Reference proteome</keyword>
<dbReference type="OrthoDB" id="5422579at2759"/>
<feature type="non-terminal residue" evidence="1">
    <location>
        <position position="136"/>
    </location>
</feature>
<dbReference type="EMBL" id="JAPZBS010000001">
    <property type="protein sequence ID" value="KAJ5391005.1"/>
    <property type="molecule type" value="Genomic_DNA"/>
</dbReference>
<reference evidence="1" key="2">
    <citation type="journal article" date="2023" name="IMA Fungus">
        <title>Comparative genomic study of the Penicillium genus elucidates a diverse pangenome and 15 lateral gene transfer events.</title>
        <authorList>
            <person name="Petersen C."/>
            <person name="Sorensen T."/>
            <person name="Nielsen M.R."/>
            <person name="Sondergaard T.E."/>
            <person name="Sorensen J.L."/>
            <person name="Fitzpatrick D.A."/>
            <person name="Frisvad J.C."/>
            <person name="Nielsen K.L."/>
        </authorList>
    </citation>
    <scope>NUCLEOTIDE SEQUENCE</scope>
    <source>
        <strain evidence="1">IBT 29864</strain>
    </source>
</reference>
<accession>A0A9W9VXD6</accession>
<gene>
    <name evidence="1" type="ORF">N7496_002073</name>
</gene>
<name>A0A9W9VXD6_9EURO</name>
<dbReference type="GeneID" id="81434181"/>
<dbReference type="RefSeq" id="XP_056561733.1">
    <property type="nucleotide sequence ID" value="XM_056695004.1"/>
</dbReference>
<comment type="caution">
    <text evidence="1">The sequence shown here is derived from an EMBL/GenBank/DDBJ whole genome shotgun (WGS) entry which is preliminary data.</text>
</comment>
<proteinExistence type="predicted"/>
<sequence length="136" mass="15518">GFTSKTLGEISPFSSSSRVFLSANSLNIQVFRAVADHPKFRHDIREIIWDDARFMSAPLIWEERAPNHQPRTIGNTATWTDLTILHVSTRWMPKCRWEPAGSITGNFVMIRHSHGSKRVTVTLTAHGWLFAPLYET</sequence>
<protein>
    <submittedName>
        <fullName evidence="1">Uncharacterized protein</fullName>
    </submittedName>
</protein>
<evidence type="ECO:0000313" key="1">
    <source>
        <dbReference type="EMBL" id="KAJ5391005.1"/>
    </source>
</evidence>
<reference evidence="1" key="1">
    <citation type="submission" date="2022-11" db="EMBL/GenBank/DDBJ databases">
        <authorList>
            <person name="Petersen C."/>
        </authorList>
    </citation>
    <scope>NUCLEOTIDE SEQUENCE</scope>
    <source>
        <strain evidence="1">IBT 29864</strain>
    </source>
</reference>